<dbReference type="InterPro" id="IPR007863">
    <property type="entry name" value="Peptidase_M16_C"/>
</dbReference>
<name>A0A2N5ZLN0_MUIH1</name>
<dbReference type="InterPro" id="IPR011765">
    <property type="entry name" value="Pept_M16_N"/>
</dbReference>
<dbReference type="Proteomes" id="UP000234857">
    <property type="component" value="Unassembled WGS sequence"/>
</dbReference>
<proteinExistence type="inferred from homology"/>
<feature type="domain" description="Peptidase M16 C-terminal" evidence="4">
    <location>
        <begin position="167"/>
        <end position="339"/>
    </location>
</feature>
<dbReference type="GO" id="GO:0006508">
    <property type="term" value="P:proteolysis"/>
    <property type="evidence" value="ECO:0007669"/>
    <property type="project" value="InterPro"/>
</dbReference>
<gene>
    <name evidence="5" type="ORF">C0601_01500</name>
</gene>
<comment type="similarity">
    <text evidence="1 2">Belongs to the peptidase M16 family.</text>
</comment>
<evidence type="ECO:0000256" key="1">
    <source>
        <dbReference type="ARBA" id="ARBA00007261"/>
    </source>
</evidence>
<accession>A0A2N5ZLN0</accession>
<evidence type="ECO:0000259" key="4">
    <source>
        <dbReference type="Pfam" id="PF05193"/>
    </source>
</evidence>
<dbReference type="SUPFAM" id="SSF63411">
    <property type="entry name" value="LuxS/MPP-like metallohydrolase"/>
    <property type="match status" value="2"/>
</dbReference>
<evidence type="ECO:0000313" key="6">
    <source>
        <dbReference type="Proteomes" id="UP000234857"/>
    </source>
</evidence>
<dbReference type="GO" id="GO:0046872">
    <property type="term" value="F:metal ion binding"/>
    <property type="evidence" value="ECO:0007669"/>
    <property type="project" value="InterPro"/>
</dbReference>
<dbReference type="EMBL" id="PKTG01000025">
    <property type="protein sequence ID" value="PLX19556.1"/>
    <property type="molecule type" value="Genomic_DNA"/>
</dbReference>
<dbReference type="GO" id="GO:0004222">
    <property type="term" value="F:metalloendopeptidase activity"/>
    <property type="evidence" value="ECO:0007669"/>
    <property type="project" value="InterPro"/>
</dbReference>
<dbReference type="PANTHER" id="PTHR11851">
    <property type="entry name" value="METALLOPROTEASE"/>
    <property type="match status" value="1"/>
</dbReference>
<dbReference type="Gene3D" id="3.30.830.10">
    <property type="entry name" value="Metalloenzyme, LuxS/M16 peptidase-like"/>
    <property type="match status" value="2"/>
</dbReference>
<evidence type="ECO:0000256" key="2">
    <source>
        <dbReference type="RuleBase" id="RU004447"/>
    </source>
</evidence>
<dbReference type="AlphaFoldDB" id="A0A2N5ZLN0"/>
<dbReference type="InterPro" id="IPR011249">
    <property type="entry name" value="Metalloenz_LuxS/M16"/>
</dbReference>
<dbReference type="Pfam" id="PF00675">
    <property type="entry name" value="Peptidase_M16"/>
    <property type="match status" value="1"/>
</dbReference>
<dbReference type="PROSITE" id="PS00143">
    <property type="entry name" value="INSULINASE"/>
    <property type="match status" value="1"/>
</dbReference>
<evidence type="ECO:0000259" key="3">
    <source>
        <dbReference type="Pfam" id="PF00675"/>
    </source>
</evidence>
<sequence length="415" mass="47145">MIDIKKIDDLTLVYEKIPHVKSVSIGVWVKTGTAFEKGFPDGISHYVEHMVFKGTEKRSARDIAEQLDSVGGYLNAFSSKEYTCFYVRIISEHIELAVDVLADIVINSKFDSKEMEKEKEVIIEEIGMYEDNPDELANDMINEVYWEDHPLGSNILGTIESVRKTKRKDLVEYVRKNYTRKNTIISVAGNFEEPELINMVERKFRNMKKGNSAQIEIPEHKKIGVPKFIKKDIKQTHLCLALTGPCQVSDDKYAFGILSSILGGGMSSRLFQEIRERFGFVYTIYSYTQAHKNSGMSVVYYACNPVNTQKVAELVMKELKGIIKSGVLEKELKRGKQQLKGNIILSLESTSARMRRLASSLIYYDRIIALDDVVKNIDDVNMKSIRYTASKYLDFNNITGVAVGPEEFDFSNIGS</sequence>
<reference evidence="5 6" key="1">
    <citation type="submission" date="2017-11" db="EMBL/GenBank/DDBJ databases">
        <title>Genome-resolved metagenomics identifies genetic mobility, metabolic interactions, and unexpected diversity in perchlorate-reducing communities.</title>
        <authorList>
            <person name="Barnum T.P."/>
            <person name="Figueroa I.A."/>
            <person name="Carlstrom C.I."/>
            <person name="Lucas L.N."/>
            <person name="Engelbrektson A.L."/>
            <person name="Coates J.D."/>
        </authorList>
    </citation>
    <scope>NUCLEOTIDE SEQUENCE [LARGE SCALE GENOMIC DNA]</scope>
    <source>
        <strain evidence="5">BM706</strain>
    </source>
</reference>
<protein>
    <submittedName>
        <fullName evidence="5">Peptidase M16</fullName>
    </submittedName>
</protein>
<dbReference type="Pfam" id="PF05193">
    <property type="entry name" value="Peptidase_M16_C"/>
    <property type="match status" value="1"/>
</dbReference>
<dbReference type="PANTHER" id="PTHR11851:SF49">
    <property type="entry name" value="MITOCHONDRIAL-PROCESSING PEPTIDASE SUBUNIT ALPHA"/>
    <property type="match status" value="1"/>
</dbReference>
<dbReference type="InterPro" id="IPR001431">
    <property type="entry name" value="Pept_M16_Zn_BS"/>
</dbReference>
<comment type="caution">
    <text evidence="5">The sequence shown here is derived from an EMBL/GenBank/DDBJ whole genome shotgun (WGS) entry which is preliminary data.</text>
</comment>
<feature type="domain" description="Peptidase M16 N-terminal" evidence="3">
    <location>
        <begin position="13"/>
        <end position="158"/>
    </location>
</feature>
<dbReference type="InterPro" id="IPR050361">
    <property type="entry name" value="MPP/UQCRC_Complex"/>
</dbReference>
<evidence type="ECO:0000313" key="5">
    <source>
        <dbReference type="EMBL" id="PLX19556.1"/>
    </source>
</evidence>
<organism evidence="5 6">
    <name type="scientific">Muiribacterium halophilum</name>
    <dbReference type="NCBI Taxonomy" id="2053465"/>
    <lineage>
        <taxon>Bacteria</taxon>
        <taxon>Candidatus Muiribacteriota</taxon>
        <taxon>Candidatus Muiribacteriia</taxon>
        <taxon>Candidatus Muiribacteriales</taxon>
        <taxon>Candidatus Muiribacteriaceae</taxon>
        <taxon>Candidatus Muiribacterium</taxon>
    </lineage>
</organism>